<protein>
    <submittedName>
        <fullName evidence="1">Uncharacterized protein</fullName>
    </submittedName>
</protein>
<dbReference type="EMBL" id="CP006996">
    <property type="protein sequence ID" value="AHD23802.1"/>
    <property type="molecule type" value="Genomic_DNA"/>
</dbReference>
<evidence type="ECO:0000313" key="2">
    <source>
        <dbReference type="EMBL" id="AHD23802.1"/>
    </source>
</evidence>
<accession>V9XJS6</accession>
<dbReference type="KEGG" id="rpy:Y013_15085"/>
<dbReference type="HOGENOM" id="CLU_3029474_0_0_11"/>
<sequence length="55" mass="5881">MAGASMYDDVNRMPFFDQKGDCVGKLKLSVGTGLDATQCIEDLAVQEVSARGGQR</sequence>
<organism evidence="1 3">
    <name type="scientific">Rhodococcus pyridinivorans SB3094</name>
    <dbReference type="NCBI Taxonomy" id="1435356"/>
    <lineage>
        <taxon>Bacteria</taxon>
        <taxon>Bacillati</taxon>
        <taxon>Actinomycetota</taxon>
        <taxon>Actinomycetes</taxon>
        <taxon>Mycobacteriales</taxon>
        <taxon>Nocardiaceae</taxon>
        <taxon>Rhodococcus</taxon>
    </lineage>
</organism>
<dbReference type="AlphaFoldDB" id="V9XJS6"/>
<dbReference type="KEGG" id="rpy:Y013_10965"/>
<name>V9XJS6_9NOCA</name>
<evidence type="ECO:0000313" key="1">
    <source>
        <dbReference type="EMBL" id="AHD23716.1"/>
    </source>
</evidence>
<proteinExistence type="predicted"/>
<dbReference type="Proteomes" id="UP000018781">
    <property type="component" value="Chromosome"/>
</dbReference>
<dbReference type="EMBL" id="CP006996">
    <property type="protein sequence ID" value="AHD23716.1"/>
    <property type="molecule type" value="Genomic_DNA"/>
</dbReference>
<evidence type="ECO:0000313" key="3">
    <source>
        <dbReference type="Proteomes" id="UP000018781"/>
    </source>
</evidence>
<gene>
    <name evidence="1" type="ORF">Y013_10965</name>
    <name evidence="2" type="ORF">Y013_15085</name>
</gene>
<reference evidence="1 3" key="1">
    <citation type="journal article" date="2014" name="Genome Announc.">
        <title>Complete Genome of Rhodococcus pyridinivorans SB3094, a Methyl-Ethyl-Ketone-Degrading Bacterium Used for Bioaugmentation.</title>
        <authorList>
            <person name="Dueholm M.S."/>
            <person name="Albertsen M."/>
            <person name="D'Imperio S."/>
            <person name="Tale V.P."/>
            <person name="Lewis D."/>
            <person name="Nielsen P.H."/>
            <person name="Nielsen J.L."/>
        </authorList>
    </citation>
    <scope>NUCLEOTIDE SEQUENCE [LARGE SCALE GENOMIC DNA]</scope>
    <source>
        <strain evidence="1 3">SB3094</strain>
    </source>
</reference>